<evidence type="ECO:0000256" key="12">
    <source>
        <dbReference type="ARBA" id="ARBA00023196"/>
    </source>
</evidence>
<accession>A0A2V4VBK5</accession>
<keyword evidence="7 14" id="KW-0375">Hydrogen ion transport</keyword>
<evidence type="ECO:0000256" key="1">
    <source>
        <dbReference type="ARBA" id="ARBA00003784"/>
    </source>
</evidence>
<evidence type="ECO:0000256" key="7">
    <source>
        <dbReference type="ARBA" id="ARBA00022781"/>
    </source>
</evidence>
<sequence>MSIKPEEISTLIKSQIEQYKTDIDVVEVGTVIEVGDGIARVYGLENVMSNELVEFPSGVMGLAMNVEESNVGVVILGPYSDIREGDQVKRTGQIMQVPVGEALIGRVVNPLGIPVDGKGPLATTEFRPVEGKAPGVMDRKSVHEPMQTGIKAIDAMVPIGRGQRELIIGDRQTGKTSIAIDAILNQKGSGMKCIYVAIGQKQSTVAQVVETLRRRGAMEYTIVVTASASDPSPLLYIAPYSGCSMGEYFMYKGEHVLVVYDDLTKQAAAYRELSLLLRRPPGREAYPGDVFYLHSRLLERAAKLNDELGGGSLTALPFIETQASDVSAYIPTNVISITDGQIFLESDLFNAGQRPAINVGISVSRVGGSAQIKAMKKVAGSLRLDLAQYRELQAFSQFGSDLDKSTQARLNRGARMMEILKQGVNQPLPVEQQVVSLYTAVKGYLDEIPTGDVTRFEREFLAFMVSSKPEILQSIVDNKDLTGDNETALKAAIEQFRKSFAASH</sequence>
<dbReference type="GO" id="GO:0005886">
    <property type="term" value="C:plasma membrane"/>
    <property type="evidence" value="ECO:0007669"/>
    <property type="project" value="UniProtKB-SubCell"/>
</dbReference>
<dbReference type="Pfam" id="PF00006">
    <property type="entry name" value="ATP-synt_ab"/>
    <property type="match status" value="1"/>
</dbReference>
<dbReference type="Proteomes" id="UP000247790">
    <property type="component" value="Unassembled WGS sequence"/>
</dbReference>
<evidence type="ECO:0000259" key="17">
    <source>
        <dbReference type="Pfam" id="PF02874"/>
    </source>
</evidence>
<dbReference type="EMBL" id="CP054614">
    <property type="protein sequence ID" value="QKS57377.1"/>
    <property type="molecule type" value="Genomic_DNA"/>
</dbReference>
<dbReference type="Gene3D" id="3.40.50.300">
    <property type="entry name" value="P-loop containing nucleotide triphosphate hydrolases"/>
    <property type="match status" value="1"/>
</dbReference>
<dbReference type="InterPro" id="IPR000793">
    <property type="entry name" value="ATP_synth_asu_C"/>
</dbReference>
<keyword evidence="11 14" id="KW-0472">Membrane</keyword>
<dbReference type="EC" id="7.1.2.2" evidence="14"/>
<dbReference type="InterPro" id="IPR033732">
    <property type="entry name" value="ATP_synth_F1_a_nt-bd_dom"/>
</dbReference>
<dbReference type="CDD" id="cd01132">
    <property type="entry name" value="F1-ATPase_alpha_CD"/>
    <property type="match status" value="1"/>
</dbReference>
<keyword evidence="12 14" id="KW-0139">CF(1)</keyword>
<dbReference type="Gene3D" id="2.40.30.20">
    <property type="match status" value="1"/>
</dbReference>
<dbReference type="GO" id="GO:0043531">
    <property type="term" value="F:ADP binding"/>
    <property type="evidence" value="ECO:0007669"/>
    <property type="project" value="TreeGrafter"/>
</dbReference>
<dbReference type="SUPFAM" id="SSF52540">
    <property type="entry name" value="P-loop containing nucleoside triphosphate hydrolases"/>
    <property type="match status" value="1"/>
</dbReference>
<dbReference type="EMBL" id="QJSW01000003">
    <property type="protein sequence ID" value="PYE50687.1"/>
    <property type="molecule type" value="Genomic_DNA"/>
</dbReference>
<evidence type="ECO:0000256" key="6">
    <source>
        <dbReference type="ARBA" id="ARBA00022741"/>
    </source>
</evidence>
<dbReference type="InterPro" id="IPR000194">
    <property type="entry name" value="ATPase_F1/V1/A1_a/bsu_nucl-bd"/>
</dbReference>
<evidence type="ECO:0000256" key="9">
    <source>
        <dbReference type="ARBA" id="ARBA00022967"/>
    </source>
</evidence>
<dbReference type="SUPFAM" id="SSF50615">
    <property type="entry name" value="N-terminal domain of alpha and beta subunits of F1 ATP synthase"/>
    <property type="match status" value="1"/>
</dbReference>
<evidence type="ECO:0000256" key="2">
    <source>
        <dbReference type="ARBA" id="ARBA00004170"/>
    </source>
</evidence>
<keyword evidence="5 14" id="KW-1003">Cell membrane</keyword>
<evidence type="ECO:0000256" key="10">
    <source>
        <dbReference type="ARBA" id="ARBA00023065"/>
    </source>
</evidence>
<dbReference type="InterPro" id="IPR020003">
    <property type="entry name" value="ATPase_a/bsu_AS"/>
</dbReference>
<proteinExistence type="inferred from homology"/>
<dbReference type="PIRSF" id="PIRSF039088">
    <property type="entry name" value="F_ATPase_subunit_alpha"/>
    <property type="match status" value="1"/>
</dbReference>
<dbReference type="InterPro" id="IPR004100">
    <property type="entry name" value="ATPase_F1/V1/A1_a/bsu_N"/>
</dbReference>
<comment type="subcellular location">
    <subcellularLocation>
        <location evidence="14">Cell membrane</location>
        <topology evidence="14">Peripheral membrane protein</topology>
    </subcellularLocation>
    <subcellularLocation>
        <location evidence="2">Membrane</location>
        <topology evidence="2">Peripheral membrane protein</topology>
    </subcellularLocation>
</comment>
<dbReference type="FunFam" id="2.40.30.20:FF:000001">
    <property type="entry name" value="ATP synthase subunit alpha"/>
    <property type="match status" value="1"/>
</dbReference>
<keyword evidence="13 14" id="KW-0066">ATP synthesis</keyword>
<keyword evidence="9 14" id="KW-1278">Translocase</keyword>
<organism evidence="18 20">
    <name type="scientific">Paenibacillus barcinonensis</name>
    <dbReference type="NCBI Taxonomy" id="198119"/>
    <lineage>
        <taxon>Bacteria</taxon>
        <taxon>Bacillati</taxon>
        <taxon>Bacillota</taxon>
        <taxon>Bacilli</taxon>
        <taxon>Bacillales</taxon>
        <taxon>Paenibacillaceae</taxon>
        <taxon>Paenibacillus</taxon>
    </lineage>
</organism>
<keyword evidence="8 14" id="KW-0067">ATP-binding</keyword>
<evidence type="ECO:0000313" key="19">
    <source>
        <dbReference type="EMBL" id="QKS57377.1"/>
    </source>
</evidence>
<keyword evidence="21" id="KW-1185">Reference proteome</keyword>
<name>A0A2V4VBK5_PAEBA</name>
<evidence type="ECO:0000256" key="14">
    <source>
        <dbReference type="HAMAP-Rule" id="MF_01346"/>
    </source>
</evidence>
<evidence type="ECO:0000259" key="15">
    <source>
        <dbReference type="Pfam" id="PF00006"/>
    </source>
</evidence>
<dbReference type="FunFam" id="1.20.150.20:FF:000001">
    <property type="entry name" value="ATP synthase subunit alpha"/>
    <property type="match status" value="1"/>
</dbReference>
<dbReference type="CDD" id="cd18113">
    <property type="entry name" value="ATP-synt_F1_alpha_C"/>
    <property type="match status" value="1"/>
</dbReference>
<feature type="binding site" evidence="14">
    <location>
        <begin position="169"/>
        <end position="176"/>
    </location>
    <ligand>
        <name>ATP</name>
        <dbReference type="ChEBI" id="CHEBI:30616"/>
    </ligand>
</feature>
<evidence type="ECO:0000256" key="8">
    <source>
        <dbReference type="ARBA" id="ARBA00022840"/>
    </source>
</evidence>
<dbReference type="AlphaFoldDB" id="A0A2V4VBK5"/>
<feature type="domain" description="ATPase F1/V1/A1 complex alpha/beta subunit N-terminal" evidence="17">
    <location>
        <begin position="26"/>
        <end position="92"/>
    </location>
</feature>
<dbReference type="InterPro" id="IPR023366">
    <property type="entry name" value="ATP_synth_asu-like_sf"/>
</dbReference>
<dbReference type="Pfam" id="PF02874">
    <property type="entry name" value="ATP-synt_ab_N"/>
    <property type="match status" value="1"/>
</dbReference>
<evidence type="ECO:0000313" key="18">
    <source>
        <dbReference type="EMBL" id="PYE50687.1"/>
    </source>
</evidence>
<dbReference type="PROSITE" id="PS00152">
    <property type="entry name" value="ATPASE_ALPHA_BETA"/>
    <property type="match status" value="1"/>
</dbReference>
<comment type="function">
    <text evidence="1 14">Produces ATP from ADP in the presence of a proton gradient across the membrane. The alpha chain is a regulatory subunit.</text>
</comment>
<dbReference type="PANTHER" id="PTHR48082">
    <property type="entry name" value="ATP SYNTHASE SUBUNIT ALPHA, MITOCHONDRIAL"/>
    <property type="match status" value="1"/>
</dbReference>
<dbReference type="GO" id="GO:0005524">
    <property type="term" value="F:ATP binding"/>
    <property type="evidence" value="ECO:0007669"/>
    <property type="project" value="UniProtKB-UniRule"/>
</dbReference>
<dbReference type="Pfam" id="PF00306">
    <property type="entry name" value="ATP-synt_ab_C"/>
    <property type="match status" value="1"/>
</dbReference>
<evidence type="ECO:0000256" key="5">
    <source>
        <dbReference type="ARBA" id="ARBA00022475"/>
    </source>
</evidence>
<dbReference type="FunFam" id="3.40.50.300:FF:000002">
    <property type="entry name" value="ATP synthase subunit alpha"/>
    <property type="match status" value="1"/>
</dbReference>
<gene>
    <name evidence="14" type="primary">atpA</name>
    <name evidence="18" type="ORF">DFQ00_103104</name>
    <name evidence="19" type="ORF">HUB98_14380</name>
</gene>
<evidence type="ECO:0000256" key="4">
    <source>
        <dbReference type="ARBA" id="ARBA00022448"/>
    </source>
</evidence>
<evidence type="ECO:0000313" key="20">
    <source>
        <dbReference type="Proteomes" id="UP000247790"/>
    </source>
</evidence>
<dbReference type="InterPro" id="IPR005294">
    <property type="entry name" value="ATP_synth_F1_asu"/>
</dbReference>
<dbReference type="NCBIfam" id="NF009884">
    <property type="entry name" value="PRK13343.1"/>
    <property type="match status" value="1"/>
</dbReference>
<keyword evidence="4 14" id="KW-0813">Transport</keyword>
<feature type="domain" description="ATPase F1/V1/A1 complex alpha/beta subunit nucleotide-binding" evidence="15">
    <location>
        <begin position="149"/>
        <end position="364"/>
    </location>
</feature>
<reference evidence="18 20" key="1">
    <citation type="submission" date="2018-06" db="EMBL/GenBank/DDBJ databases">
        <title>Genomic Encyclopedia of Type Strains, Phase III (KMG-III): the genomes of soil and plant-associated and newly described type strains.</title>
        <authorList>
            <person name="Whitman W."/>
        </authorList>
    </citation>
    <scope>NUCLEOTIDE SEQUENCE [LARGE SCALE GENOMIC DNA]</scope>
    <source>
        <strain evidence="18 20">CECT 7022</strain>
    </source>
</reference>
<comment type="catalytic activity">
    <reaction evidence="14">
        <text>ATP + H2O + 4 H(+)(in) = ADP + phosphate + 5 H(+)(out)</text>
        <dbReference type="Rhea" id="RHEA:57720"/>
        <dbReference type="ChEBI" id="CHEBI:15377"/>
        <dbReference type="ChEBI" id="CHEBI:15378"/>
        <dbReference type="ChEBI" id="CHEBI:30616"/>
        <dbReference type="ChEBI" id="CHEBI:43474"/>
        <dbReference type="ChEBI" id="CHEBI:456216"/>
        <dbReference type="EC" id="7.1.2.2"/>
    </reaction>
</comment>
<dbReference type="GO" id="GO:0045259">
    <property type="term" value="C:proton-transporting ATP synthase complex"/>
    <property type="evidence" value="ECO:0007669"/>
    <property type="project" value="UniProtKB-KW"/>
</dbReference>
<dbReference type="InterPro" id="IPR038376">
    <property type="entry name" value="ATP_synth_asu_C_sf"/>
</dbReference>
<evidence type="ECO:0000256" key="13">
    <source>
        <dbReference type="ARBA" id="ARBA00023310"/>
    </source>
</evidence>
<evidence type="ECO:0000256" key="11">
    <source>
        <dbReference type="ARBA" id="ARBA00023136"/>
    </source>
</evidence>
<feature type="site" description="Required for activity" evidence="14">
    <location>
        <position position="362"/>
    </location>
</feature>
<dbReference type="RefSeq" id="WP_110895623.1">
    <property type="nucleotide sequence ID" value="NZ_CP054614.1"/>
</dbReference>
<evidence type="ECO:0000259" key="16">
    <source>
        <dbReference type="Pfam" id="PF00306"/>
    </source>
</evidence>
<evidence type="ECO:0000256" key="3">
    <source>
        <dbReference type="ARBA" id="ARBA00008936"/>
    </source>
</evidence>
<protein>
    <recommendedName>
        <fullName evidence="14">ATP synthase subunit alpha</fullName>
        <ecNumber evidence="14">7.1.2.2</ecNumber>
    </recommendedName>
    <alternativeName>
        <fullName evidence="14">ATP synthase F1 sector subunit alpha</fullName>
    </alternativeName>
    <alternativeName>
        <fullName evidence="14">F-ATPase subunit alpha</fullName>
    </alternativeName>
</protein>
<feature type="domain" description="ATP synthase alpha subunit C-terminal" evidence="16">
    <location>
        <begin position="371"/>
        <end position="496"/>
    </location>
</feature>
<dbReference type="OrthoDB" id="9803053at2"/>
<keyword evidence="10 14" id="KW-0406">Ion transport</keyword>
<comment type="similarity">
    <text evidence="3 14">Belongs to the ATPase alpha/beta chains family.</text>
</comment>
<dbReference type="Proteomes" id="UP000509327">
    <property type="component" value="Chromosome"/>
</dbReference>
<dbReference type="Gene3D" id="1.20.150.20">
    <property type="entry name" value="ATP synthase alpha/beta chain, C-terminal domain"/>
    <property type="match status" value="1"/>
</dbReference>
<dbReference type="InterPro" id="IPR036121">
    <property type="entry name" value="ATPase_F1/V1/A1_a/bsu_N_sf"/>
</dbReference>
<dbReference type="HAMAP" id="MF_01346">
    <property type="entry name" value="ATP_synth_alpha_bact"/>
    <property type="match status" value="1"/>
</dbReference>
<reference evidence="19 21" key="2">
    <citation type="submission" date="2020-06" db="EMBL/GenBank/DDBJ databases">
        <title>Complete genome of Paenibacillus barcinonensis KACC11450.</title>
        <authorList>
            <person name="Kim M."/>
            <person name="Park Y.-J."/>
            <person name="Shin J.-H."/>
        </authorList>
    </citation>
    <scope>NUCLEOTIDE SEQUENCE [LARGE SCALE GENOMIC DNA]</scope>
    <source>
        <strain evidence="19 21">KACC11450</strain>
    </source>
</reference>
<dbReference type="CDD" id="cd18116">
    <property type="entry name" value="ATP-synt_F1_alpha_N"/>
    <property type="match status" value="1"/>
</dbReference>
<dbReference type="NCBIfam" id="TIGR00962">
    <property type="entry name" value="atpA"/>
    <property type="match status" value="1"/>
</dbReference>
<keyword evidence="6 14" id="KW-0547">Nucleotide-binding</keyword>
<dbReference type="InterPro" id="IPR027417">
    <property type="entry name" value="P-loop_NTPase"/>
</dbReference>
<evidence type="ECO:0000313" key="21">
    <source>
        <dbReference type="Proteomes" id="UP000509327"/>
    </source>
</evidence>
<dbReference type="SUPFAM" id="SSF47917">
    <property type="entry name" value="C-terminal domain of alpha and beta subunits of F1 ATP synthase"/>
    <property type="match status" value="1"/>
</dbReference>
<dbReference type="GO" id="GO:0046933">
    <property type="term" value="F:proton-transporting ATP synthase activity, rotational mechanism"/>
    <property type="evidence" value="ECO:0007669"/>
    <property type="project" value="UniProtKB-UniRule"/>
</dbReference>
<dbReference type="PANTHER" id="PTHR48082:SF2">
    <property type="entry name" value="ATP SYNTHASE SUBUNIT ALPHA, MITOCHONDRIAL"/>
    <property type="match status" value="1"/>
</dbReference>